<dbReference type="AlphaFoldDB" id="A0A0N5AER6"/>
<evidence type="ECO:0000313" key="2">
    <source>
        <dbReference type="WBParaSite" id="SMUV_0000273601-mRNA-1"/>
    </source>
</evidence>
<name>A0A0N5AER6_9BILA</name>
<dbReference type="Proteomes" id="UP000046393">
    <property type="component" value="Unplaced"/>
</dbReference>
<protein>
    <submittedName>
        <fullName evidence="2">Uncharacterized protein</fullName>
    </submittedName>
</protein>
<evidence type="ECO:0000313" key="1">
    <source>
        <dbReference type="Proteomes" id="UP000046393"/>
    </source>
</evidence>
<accession>A0A0N5AER6</accession>
<keyword evidence="1" id="KW-1185">Reference proteome</keyword>
<dbReference type="WBParaSite" id="SMUV_0000273601-mRNA-1">
    <property type="protein sequence ID" value="SMUV_0000273601-mRNA-1"/>
    <property type="gene ID" value="SMUV_0000273601"/>
</dbReference>
<sequence length="124" mass="14583">MMRRTTELNGRCDNIGALNAYVTIDRAQIKLLRVTNVFERETRRRQGEFHEKTRRNKNEMIKAERNIALVRRSDGWMDGWMDGLCTDYCTATKWSQVTAARGCRIVNRHKTRNCWCVRSVNDVS</sequence>
<organism evidence="1 2">
    <name type="scientific">Syphacia muris</name>
    <dbReference type="NCBI Taxonomy" id="451379"/>
    <lineage>
        <taxon>Eukaryota</taxon>
        <taxon>Metazoa</taxon>
        <taxon>Ecdysozoa</taxon>
        <taxon>Nematoda</taxon>
        <taxon>Chromadorea</taxon>
        <taxon>Rhabditida</taxon>
        <taxon>Spirurina</taxon>
        <taxon>Oxyuridomorpha</taxon>
        <taxon>Oxyuroidea</taxon>
        <taxon>Oxyuridae</taxon>
        <taxon>Syphacia</taxon>
    </lineage>
</organism>
<proteinExistence type="predicted"/>
<reference evidence="2" key="1">
    <citation type="submission" date="2017-02" db="UniProtKB">
        <authorList>
            <consortium name="WormBaseParasite"/>
        </authorList>
    </citation>
    <scope>IDENTIFICATION</scope>
</reference>